<protein>
    <recommendedName>
        <fullName evidence="7">RING-type domain-containing protein</fullName>
    </recommendedName>
</protein>
<feature type="repeat" description="ANK" evidence="4">
    <location>
        <begin position="84"/>
        <end position="116"/>
    </location>
</feature>
<dbReference type="Pfam" id="PF13920">
    <property type="entry name" value="zf-C3HC4_3"/>
    <property type="match status" value="1"/>
</dbReference>
<gene>
    <name evidence="8" type="ORF">Poli38472_002487</name>
</gene>
<dbReference type="InterPro" id="IPR001841">
    <property type="entry name" value="Znf_RING"/>
</dbReference>
<name>A0A8K1CHA9_PYTOL</name>
<keyword evidence="3" id="KW-0862">Zinc</keyword>
<proteinExistence type="predicted"/>
<keyword evidence="4" id="KW-0040">ANK repeat</keyword>
<evidence type="ECO:0000256" key="4">
    <source>
        <dbReference type="PROSITE-ProRule" id="PRU00023"/>
    </source>
</evidence>
<evidence type="ECO:0000256" key="6">
    <source>
        <dbReference type="SAM" id="MobiDB-lite"/>
    </source>
</evidence>
<dbReference type="Pfam" id="PF12796">
    <property type="entry name" value="Ank_2"/>
    <property type="match status" value="1"/>
</dbReference>
<accession>A0A8K1CHA9</accession>
<feature type="compositionally biased region" description="Polar residues" evidence="6">
    <location>
        <begin position="280"/>
        <end position="295"/>
    </location>
</feature>
<dbReference type="InterPro" id="IPR011993">
    <property type="entry name" value="PH-like_dom_sf"/>
</dbReference>
<keyword evidence="9" id="KW-1185">Reference proteome</keyword>
<feature type="compositionally biased region" description="Polar residues" evidence="6">
    <location>
        <begin position="326"/>
        <end position="342"/>
    </location>
</feature>
<evidence type="ECO:0000313" key="9">
    <source>
        <dbReference type="Proteomes" id="UP000794436"/>
    </source>
</evidence>
<dbReference type="PANTHER" id="PTHR46858:SF5">
    <property type="entry name" value="E3 UBIQUITIN-PROTEIN LIGASE APD1-RELATED"/>
    <property type="match status" value="1"/>
</dbReference>
<evidence type="ECO:0000256" key="2">
    <source>
        <dbReference type="ARBA" id="ARBA00022771"/>
    </source>
</evidence>
<dbReference type="InterPro" id="IPR002110">
    <property type="entry name" value="Ankyrin_rpt"/>
</dbReference>
<evidence type="ECO:0000256" key="1">
    <source>
        <dbReference type="ARBA" id="ARBA00022723"/>
    </source>
</evidence>
<evidence type="ECO:0000259" key="7">
    <source>
        <dbReference type="PROSITE" id="PS50089"/>
    </source>
</evidence>
<dbReference type="SMART" id="SM00233">
    <property type="entry name" value="PH"/>
    <property type="match status" value="1"/>
</dbReference>
<dbReference type="PROSITE" id="PS50088">
    <property type="entry name" value="ANK_REPEAT"/>
    <property type="match status" value="1"/>
</dbReference>
<dbReference type="Proteomes" id="UP000794436">
    <property type="component" value="Unassembled WGS sequence"/>
</dbReference>
<dbReference type="SUPFAM" id="SSF57850">
    <property type="entry name" value="RING/U-box"/>
    <property type="match status" value="1"/>
</dbReference>
<dbReference type="GO" id="GO:0061630">
    <property type="term" value="F:ubiquitin protein ligase activity"/>
    <property type="evidence" value="ECO:0007669"/>
    <property type="project" value="TreeGrafter"/>
</dbReference>
<organism evidence="8 9">
    <name type="scientific">Pythium oligandrum</name>
    <name type="common">Mycoparasitic fungus</name>
    <dbReference type="NCBI Taxonomy" id="41045"/>
    <lineage>
        <taxon>Eukaryota</taxon>
        <taxon>Sar</taxon>
        <taxon>Stramenopiles</taxon>
        <taxon>Oomycota</taxon>
        <taxon>Peronosporomycetes</taxon>
        <taxon>Pythiales</taxon>
        <taxon>Pythiaceae</taxon>
        <taxon>Pythium</taxon>
    </lineage>
</organism>
<dbReference type="SUPFAM" id="SSF48403">
    <property type="entry name" value="Ankyrin repeat"/>
    <property type="match status" value="1"/>
</dbReference>
<dbReference type="SUPFAM" id="SSF50729">
    <property type="entry name" value="PH domain-like"/>
    <property type="match status" value="1"/>
</dbReference>
<feature type="region of interest" description="Disordered" evidence="6">
    <location>
        <begin position="280"/>
        <end position="318"/>
    </location>
</feature>
<keyword evidence="2 5" id="KW-0863">Zinc-finger</keyword>
<comment type="caution">
    <text evidence="8">The sequence shown here is derived from an EMBL/GenBank/DDBJ whole genome shotgun (WGS) entry which is preliminary data.</text>
</comment>
<dbReference type="GO" id="GO:0016567">
    <property type="term" value="P:protein ubiquitination"/>
    <property type="evidence" value="ECO:0007669"/>
    <property type="project" value="TreeGrafter"/>
</dbReference>
<feature type="domain" description="RING-type" evidence="7">
    <location>
        <begin position="353"/>
        <end position="392"/>
    </location>
</feature>
<dbReference type="AlphaFoldDB" id="A0A8K1CHA9"/>
<dbReference type="EMBL" id="SPLM01000072">
    <property type="protein sequence ID" value="TMW63546.1"/>
    <property type="molecule type" value="Genomic_DNA"/>
</dbReference>
<reference evidence="8" key="1">
    <citation type="submission" date="2019-03" db="EMBL/GenBank/DDBJ databases">
        <title>Long read genome sequence of the mycoparasitic Pythium oligandrum ATCC 38472 isolated from sugarbeet rhizosphere.</title>
        <authorList>
            <person name="Gaulin E."/>
        </authorList>
    </citation>
    <scope>NUCLEOTIDE SEQUENCE</scope>
    <source>
        <strain evidence="8">ATCC 38472_TT</strain>
    </source>
</reference>
<dbReference type="InterPro" id="IPR001849">
    <property type="entry name" value="PH_domain"/>
</dbReference>
<dbReference type="GO" id="GO:0008270">
    <property type="term" value="F:zinc ion binding"/>
    <property type="evidence" value="ECO:0007669"/>
    <property type="project" value="UniProtKB-KW"/>
</dbReference>
<dbReference type="PROSITE" id="PS50089">
    <property type="entry name" value="ZF_RING_2"/>
    <property type="match status" value="1"/>
</dbReference>
<dbReference type="SMART" id="SM00248">
    <property type="entry name" value="ANK"/>
    <property type="match status" value="2"/>
</dbReference>
<dbReference type="InterPro" id="IPR013083">
    <property type="entry name" value="Znf_RING/FYVE/PHD"/>
</dbReference>
<sequence length="403" mass="44567">MDEKSVIALWKAAEAHDTALVRQLLLDAYVALSLVNALHPAKLSTPLMAACLKREKKNTRVAHKVVRLLIEFSADVHARDGTAKGNTVLHYAAASNQARSVELLLSMGADPYTLNSLGHAPIDVARWTGSGLVRDILTQKTLVKQGWLDVKRGFEFQWKRRFCVVLACDASRSIVEFVIMRKPEDFELLAMVFFRVGEVTMAPAQSNVSTGNMPNLFSFSRRVVSHNCRTPEFFTRQRTIICGQPDRMGEHTKIFEFSTEDPAERDEWLALFQREQPQTLSSSVQLSPQHTSRNSAEVIPSLPVEPSAPELSSDQDDTGIAQESENVPASITEDSSSQPAQSEDSELKEQSECVICMSASRDAICVPCGHVAGCFDCLQRHAATSKTCPICRGAVQSVIRVYM</sequence>
<evidence type="ECO:0000256" key="5">
    <source>
        <dbReference type="PROSITE-ProRule" id="PRU00175"/>
    </source>
</evidence>
<dbReference type="Gene3D" id="2.30.29.30">
    <property type="entry name" value="Pleckstrin-homology domain (PH domain)/Phosphotyrosine-binding domain (PTB)"/>
    <property type="match status" value="1"/>
</dbReference>
<dbReference type="Gene3D" id="3.30.40.10">
    <property type="entry name" value="Zinc/RING finger domain, C3HC4 (zinc finger)"/>
    <property type="match status" value="1"/>
</dbReference>
<evidence type="ECO:0000313" key="8">
    <source>
        <dbReference type="EMBL" id="TMW63546.1"/>
    </source>
</evidence>
<dbReference type="CDD" id="cd23129">
    <property type="entry name" value="RING-HC_XBAT35-like"/>
    <property type="match status" value="1"/>
</dbReference>
<dbReference type="SMART" id="SM00184">
    <property type="entry name" value="RING"/>
    <property type="match status" value="1"/>
</dbReference>
<dbReference type="PROSITE" id="PS50297">
    <property type="entry name" value="ANK_REP_REGION"/>
    <property type="match status" value="1"/>
</dbReference>
<evidence type="ECO:0000256" key="3">
    <source>
        <dbReference type="ARBA" id="ARBA00022833"/>
    </source>
</evidence>
<feature type="region of interest" description="Disordered" evidence="6">
    <location>
        <begin position="326"/>
        <end position="345"/>
    </location>
</feature>
<keyword evidence="1" id="KW-0479">Metal-binding</keyword>
<dbReference type="OrthoDB" id="74448at2759"/>
<dbReference type="PANTHER" id="PTHR46858">
    <property type="entry name" value="OS05G0521000 PROTEIN"/>
    <property type="match status" value="1"/>
</dbReference>
<dbReference type="Gene3D" id="1.25.40.20">
    <property type="entry name" value="Ankyrin repeat-containing domain"/>
    <property type="match status" value="1"/>
</dbReference>
<dbReference type="InterPro" id="IPR036770">
    <property type="entry name" value="Ankyrin_rpt-contain_sf"/>
</dbReference>